<evidence type="ECO:0000256" key="7">
    <source>
        <dbReference type="ARBA" id="ARBA00022725"/>
    </source>
</evidence>
<evidence type="ECO:0000313" key="15">
    <source>
        <dbReference type="Proteomes" id="UP000092462"/>
    </source>
</evidence>
<evidence type="ECO:0000256" key="2">
    <source>
        <dbReference type="ARBA" id="ARBA00004236"/>
    </source>
</evidence>
<keyword evidence="12" id="KW-0325">Glycoprotein</keyword>
<dbReference type="EMBL" id="AJVK01036237">
    <property type="status" value="NOT_ANNOTATED_CDS"/>
    <property type="molecule type" value="Genomic_DNA"/>
</dbReference>
<keyword evidence="6" id="KW-0812">Transmembrane</keyword>
<keyword evidence="9" id="KW-0472">Membrane</keyword>
<dbReference type="InterPro" id="IPR002159">
    <property type="entry name" value="CD36_fam"/>
</dbReference>
<dbReference type="Proteomes" id="UP000092462">
    <property type="component" value="Unassembled WGS sequence"/>
</dbReference>
<keyword evidence="11" id="KW-0675">Receptor</keyword>
<dbReference type="PANTHER" id="PTHR11923">
    <property type="entry name" value="SCAVENGER RECEPTOR CLASS B TYPE-1 SR-B1"/>
    <property type="match status" value="1"/>
</dbReference>
<reference evidence="14" key="1">
    <citation type="submission" date="2022-08" db="UniProtKB">
        <authorList>
            <consortium name="EnsemblMetazoa"/>
        </authorList>
    </citation>
    <scope>IDENTIFICATION</scope>
    <source>
        <strain evidence="14">Israel</strain>
    </source>
</reference>
<accession>A0A1B0DL97</accession>
<dbReference type="GO" id="GO:0005886">
    <property type="term" value="C:plasma membrane"/>
    <property type="evidence" value="ECO:0007669"/>
    <property type="project" value="UniProtKB-SubCell"/>
</dbReference>
<comment type="subcellular location">
    <subcellularLocation>
        <location evidence="2">Cell membrane</location>
    </subcellularLocation>
</comment>
<evidence type="ECO:0000256" key="5">
    <source>
        <dbReference type="ARBA" id="ARBA00022606"/>
    </source>
</evidence>
<evidence type="ECO:0000256" key="9">
    <source>
        <dbReference type="ARBA" id="ARBA00023136"/>
    </source>
</evidence>
<dbReference type="GO" id="GO:0005044">
    <property type="term" value="F:scavenger receptor activity"/>
    <property type="evidence" value="ECO:0007669"/>
    <property type="project" value="TreeGrafter"/>
</dbReference>
<evidence type="ECO:0000256" key="6">
    <source>
        <dbReference type="ARBA" id="ARBA00022692"/>
    </source>
</evidence>
<evidence type="ECO:0000256" key="11">
    <source>
        <dbReference type="ARBA" id="ARBA00023170"/>
    </source>
</evidence>
<comment type="function">
    <text evidence="1">Plays an olfactory role that is not restricted to pheromone sensitivity.</text>
</comment>
<protein>
    <recommendedName>
        <fullName evidence="13">Sensory neuron membrane protein 2</fullName>
    </recommendedName>
</protein>
<dbReference type="AlphaFoldDB" id="A0A1B0DL97"/>
<proteinExistence type="inferred from homology"/>
<keyword evidence="5" id="KW-0716">Sensory transduction</keyword>
<comment type="similarity">
    <text evidence="3">Belongs to the CD36 family.</text>
</comment>
<dbReference type="Pfam" id="PF01130">
    <property type="entry name" value="CD36"/>
    <property type="match status" value="2"/>
</dbReference>
<evidence type="ECO:0000256" key="10">
    <source>
        <dbReference type="ARBA" id="ARBA00023157"/>
    </source>
</evidence>
<organism evidence="14 15">
    <name type="scientific">Phlebotomus papatasi</name>
    <name type="common">Sandfly</name>
    <dbReference type="NCBI Taxonomy" id="29031"/>
    <lineage>
        <taxon>Eukaryota</taxon>
        <taxon>Metazoa</taxon>
        <taxon>Ecdysozoa</taxon>
        <taxon>Arthropoda</taxon>
        <taxon>Hexapoda</taxon>
        <taxon>Insecta</taxon>
        <taxon>Pterygota</taxon>
        <taxon>Neoptera</taxon>
        <taxon>Endopterygota</taxon>
        <taxon>Diptera</taxon>
        <taxon>Nematocera</taxon>
        <taxon>Psychodoidea</taxon>
        <taxon>Psychodidae</taxon>
        <taxon>Phlebotomus</taxon>
        <taxon>Phlebotomus</taxon>
    </lineage>
</organism>
<keyword evidence="10" id="KW-1015">Disulfide bond</keyword>
<evidence type="ECO:0000256" key="3">
    <source>
        <dbReference type="ARBA" id="ARBA00010532"/>
    </source>
</evidence>
<evidence type="ECO:0000256" key="8">
    <source>
        <dbReference type="ARBA" id="ARBA00022989"/>
    </source>
</evidence>
<dbReference type="VEuPathDB" id="VectorBase:PPAPM1_009230"/>
<keyword evidence="8" id="KW-1133">Transmembrane helix</keyword>
<evidence type="ECO:0000256" key="12">
    <source>
        <dbReference type="ARBA" id="ARBA00023180"/>
    </source>
</evidence>
<sequence>MFNNPNVILKEGTEQFDRFLELPQPLSFKVYIFNITNPDDVINNGALPMVQEVGPYVYKFLFLMMDLSLQSVLKEVEELGMLAPINEIIDDLFGENSQMIMRTTPRKLLFEGMEFCWPGRHGFADLICEIVKTQMTETMIILPDGTLSFAMLRHKNMTNNGVFRVHTGLDEPRDVHQIITWEDKTHNDVWPDNDDGTPSVCNQIKGSDGSAFRPLQETGETAFIFNTDIC</sequence>
<evidence type="ECO:0000256" key="1">
    <source>
        <dbReference type="ARBA" id="ARBA00003156"/>
    </source>
</evidence>
<dbReference type="VEuPathDB" id="VectorBase:PPAI009137"/>
<dbReference type="PRINTS" id="PR01609">
    <property type="entry name" value="CD36FAMILY"/>
</dbReference>
<dbReference type="EMBL" id="AJVK01036236">
    <property type="status" value="NOT_ANNOTATED_CDS"/>
    <property type="molecule type" value="Genomic_DNA"/>
</dbReference>
<evidence type="ECO:0000313" key="14">
    <source>
        <dbReference type="EnsemblMetazoa" id="PPAI009137-PA"/>
    </source>
</evidence>
<keyword evidence="7" id="KW-0552">Olfaction</keyword>
<keyword evidence="4" id="KW-1003">Cell membrane</keyword>
<evidence type="ECO:0000256" key="4">
    <source>
        <dbReference type="ARBA" id="ARBA00022475"/>
    </source>
</evidence>
<evidence type="ECO:0000256" key="13">
    <source>
        <dbReference type="ARBA" id="ARBA00040645"/>
    </source>
</evidence>
<dbReference type="EnsemblMetazoa" id="PPAI009137-RA">
    <property type="protein sequence ID" value="PPAI009137-PA"/>
    <property type="gene ID" value="PPAI009137"/>
</dbReference>
<keyword evidence="15" id="KW-1185">Reference proteome</keyword>
<dbReference type="GO" id="GO:0005737">
    <property type="term" value="C:cytoplasm"/>
    <property type="evidence" value="ECO:0007669"/>
    <property type="project" value="TreeGrafter"/>
</dbReference>
<dbReference type="GO" id="GO:0007608">
    <property type="term" value="P:sensory perception of smell"/>
    <property type="evidence" value="ECO:0007669"/>
    <property type="project" value="UniProtKB-KW"/>
</dbReference>
<name>A0A1B0DL97_PHLPP</name>
<dbReference type="PANTHER" id="PTHR11923:SF109">
    <property type="entry name" value="SENSORY NEURON MEMBRANE PROTEIN 2"/>
    <property type="match status" value="1"/>
</dbReference>